<dbReference type="Pfam" id="PF00501">
    <property type="entry name" value="AMP-binding"/>
    <property type="match status" value="1"/>
</dbReference>
<dbReference type="InterPro" id="IPR050237">
    <property type="entry name" value="ATP-dep_AMP-bd_enzyme"/>
</dbReference>
<dbReference type="GO" id="GO:0016878">
    <property type="term" value="F:acid-thiol ligase activity"/>
    <property type="evidence" value="ECO:0007669"/>
    <property type="project" value="UniProtKB-ARBA"/>
</dbReference>
<dbReference type="SUPFAM" id="SSF56801">
    <property type="entry name" value="Acetyl-CoA synthetase-like"/>
    <property type="match status" value="1"/>
</dbReference>
<organism evidence="3">
    <name type="scientific">freshwater metagenome</name>
    <dbReference type="NCBI Taxonomy" id="449393"/>
    <lineage>
        <taxon>unclassified sequences</taxon>
        <taxon>metagenomes</taxon>
        <taxon>ecological metagenomes</taxon>
    </lineage>
</organism>
<proteinExistence type="predicted"/>
<dbReference type="Gene3D" id="3.40.50.12780">
    <property type="entry name" value="N-terminal domain of ligase-like"/>
    <property type="match status" value="1"/>
</dbReference>
<dbReference type="InterPro" id="IPR042099">
    <property type="entry name" value="ANL_N_sf"/>
</dbReference>
<dbReference type="Pfam" id="PF13193">
    <property type="entry name" value="AMP-binding_C"/>
    <property type="match status" value="1"/>
</dbReference>
<dbReference type="InterPro" id="IPR020845">
    <property type="entry name" value="AMP-binding_CS"/>
</dbReference>
<feature type="domain" description="AMP-dependent synthetase/ligase" evidence="1">
    <location>
        <begin position="18"/>
        <end position="398"/>
    </location>
</feature>
<sequence length="549" mass="58800">MNAVKADTDGMNLATVWEAVAATVPSAPALIHTDLTRSWSEFEDRAARLAAYLVGAGLGPGSNVALYLYNGPEYLESTFGAFKLRAATLNVNYRYLENELQYLFDNSLAEAVVFAAEFAERLDAVRATLPRLKTFLCVGATAEHPVPDWAIEYELVIDQTPPMPPIARSGDDLWLLYTGGTTGNPKGVMWPHRSLIGTAKTTFAVVDCPVPESPEQVSVGVQRFHERSKAVRFLPAAPLMHGTSAIASIAVLCVGGCVVTLDSHSFNGDELCEAVQNNAVTQLTIVGDAFAKPILAALEMAEAAGNPYDISSLKVILSSGVMWSQQTKDQILEWCGATLADTLGSSEGVGFANSVAKRNQPAQTARFTLGEHARVIDEDGNDVVPGSGQRGLLAVGGPIPIGYFRDPVKTAATFKNLNGKIWSVPGDFATVETDGTIQLLGRGSACINTAGEKVYPEEVEEALKLHPCVLDANVVGMADDKWGQSVNAVVSLREGLSAEDIPSPEDLIAFTKSQLAGYKCPKRLLILDHVQRGPNGKPDYKWATARLLE</sequence>
<accession>A0A6J6TNA5</accession>
<dbReference type="InterPro" id="IPR045851">
    <property type="entry name" value="AMP-bd_C_sf"/>
</dbReference>
<evidence type="ECO:0000313" key="3">
    <source>
        <dbReference type="EMBL" id="CAB4748285.1"/>
    </source>
</evidence>
<dbReference type="PANTHER" id="PTHR43767:SF1">
    <property type="entry name" value="NONRIBOSOMAL PEPTIDE SYNTHASE PES1 (EUROFUNG)-RELATED"/>
    <property type="match status" value="1"/>
</dbReference>
<feature type="domain" description="AMP-binding enzyme C-terminal" evidence="2">
    <location>
        <begin position="458"/>
        <end position="537"/>
    </location>
</feature>
<dbReference type="NCBIfam" id="NF005863">
    <property type="entry name" value="PRK07798.1"/>
    <property type="match status" value="1"/>
</dbReference>
<dbReference type="InterPro" id="IPR000873">
    <property type="entry name" value="AMP-dep_synth/lig_dom"/>
</dbReference>
<protein>
    <submittedName>
        <fullName evidence="3">Unannotated protein</fullName>
    </submittedName>
</protein>
<dbReference type="AlphaFoldDB" id="A0A6J6TNA5"/>
<dbReference type="EMBL" id="CAEZYU010000071">
    <property type="protein sequence ID" value="CAB4748285.1"/>
    <property type="molecule type" value="Genomic_DNA"/>
</dbReference>
<evidence type="ECO:0000259" key="2">
    <source>
        <dbReference type="Pfam" id="PF13193"/>
    </source>
</evidence>
<dbReference type="PANTHER" id="PTHR43767">
    <property type="entry name" value="LONG-CHAIN-FATTY-ACID--COA LIGASE"/>
    <property type="match status" value="1"/>
</dbReference>
<evidence type="ECO:0000259" key="1">
    <source>
        <dbReference type="Pfam" id="PF00501"/>
    </source>
</evidence>
<dbReference type="InterPro" id="IPR025110">
    <property type="entry name" value="AMP-bd_C"/>
</dbReference>
<dbReference type="PROSITE" id="PS00455">
    <property type="entry name" value="AMP_BINDING"/>
    <property type="match status" value="1"/>
</dbReference>
<name>A0A6J6TNA5_9ZZZZ</name>
<dbReference type="Gene3D" id="3.30.300.30">
    <property type="match status" value="1"/>
</dbReference>
<reference evidence="3" key="1">
    <citation type="submission" date="2020-05" db="EMBL/GenBank/DDBJ databases">
        <authorList>
            <person name="Chiriac C."/>
            <person name="Salcher M."/>
            <person name="Ghai R."/>
            <person name="Kavagutti S V."/>
        </authorList>
    </citation>
    <scope>NUCLEOTIDE SEQUENCE</scope>
</reference>
<gene>
    <name evidence="3" type="ORF">UFOPK2766_01493</name>
    <name evidence="4" type="ORF">UFOPK3519_01797</name>
</gene>
<evidence type="ECO:0000313" key="4">
    <source>
        <dbReference type="EMBL" id="CAB4918178.1"/>
    </source>
</evidence>
<dbReference type="EMBL" id="CAFBMG010000208">
    <property type="protein sequence ID" value="CAB4918178.1"/>
    <property type="molecule type" value="Genomic_DNA"/>
</dbReference>